<dbReference type="CDD" id="cd00130">
    <property type="entry name" value="PAS"/>
    <property type="match status" value="3"/>
</dbReference>
<feature type="domain" description="PAC" evidence="8">
    <location>
        <begin position="501"/>
        <end position="552"/>
    </location>
</feature>
<dbReference type="SMART" id="SM00065">
    <property type="entry name" value="GAF"/>
    <property type="match status" value="2"/>
</dbReference>
<feature type="region of interest" description="Disordered" evidence="4">
    <location>
        <begin position="120"/>
        <end position="145"/>
    </location>
</feature>
<evidence type="ECO:0000256" key="1">
    <source>
        <dbReference type="ARBA" id="ARBA00022679"/>
    </source>
</evidence>
<dbReference type="PROSITE" id="PS50110">
    <property type="entry name" value="RESPONSE_REGULATORY"/>
    <property type="match status" value="1"/>
</dbReference>
<comment type="caution">
    <text evidence="3">Lacks conserved residue(s) required for the propagation of feature annotation.</text>
</comment>
<dbReference type="SMART" id="SM00091">
    <property type="entry name" value="PAS"/>
    <property type="match status" value="3"/>
</dbReference>
<dbReference type="PRINTS" id="PR00344">
    <property type="entry name" value="BCTRLSENSOR"/>
</dbReference>
<dbReference type="PANTHER" id="PTHR44757:SF2">
    <property type="entry name" value="BIOFILM ARCHITECTURE MAINTENANCE PROTEIN MBAA"/>
    <property type="match status" value="1"/>
</dbReference>
<evidence type="ECO:0000313" key="9">
    <source>
        <dbReference type="EMBL" id="OLZ41781.1"/>
    </source>
</evidence>
<dbReference type="Gene3D" id="3.30.450.20">
    <property type="entry name" value="PAS domain"/>
    <property type="match status" value="3"/>
</dbReference>
<dbReference type="InterPro" id="IPR003018">
    <property type="entry name" value="GAF"/>
</dbReference>
<dbReference type="SMART" id="SM00387">
    <property type="entry name" value="HATPase_c"/>
    <property type="match status" value="1"/>
</dbReference>
<dbReference type="EMBL" id="LWLN01000001">
    <property type="protein sequence ID" value="OLZ41781.1"/>
    <property type="molecule type" value="Genomic_DNA"/>
</dbReference>
<dbReference type="InterPro" id="IPR029016">
    <property type="entry name" value="GAF-like_dom_sf"/>
</dbReference>
<dbReference type="SUPFAM" id="SSF52172">
    <property type="entry name" value="CheY-like"/>
    <property type="match status" value="1"/>
</dbReference>
<dbReference type="InterPro" id="IPR036890">
    <property type="entry name" value="HATPase_C_sf"/>
</dbReference>
<name>A0A1S8AZ12_9EURY</name>
<keyword evidence="10" id="KW-1185">Reference proteome</keyword>
<evidence type="ECO:0000256" key="4">
    <source>
        <dbReference type="SAM" id="MobiDB-lite"/>
    </source>
</evidence>
<dbReference type="Proteomes" id="UP000189370">
    <property type="component" value="Unassembled WGS sequence"/>
</dbReference>
<sequence>MGTIIGPHTRAVLVGADTGDIERTLEERGVSVTPVRTVAECFDRLPTADCVVIGDSGLDVDPVTCCRRLRDRRPEIPLVVSPDDGSERLAGDVVAAGADGYVPRSQRPQTLLERLRELLADRETGNRDPSDTGRERPFAVAPTSTADPSSRLELLVEQSPLAIVEWDLEFRVKNWNPTATELFGYTADEAMGRAAPDFLVPEGERKEVREYWDRLVDGDPDELPSRQVTRNRCEDGTPITCEWFNTPIVEDGEVVSILSFGQDVTADVKRATALEALQKTTRELLRAGSTDEIADVIMAATEDVIDRPLGAIRIYDEETDRLELAGITSELDRRTDDISSVRGEYTTLWDAYTEGEPIFVEEPSPERVPYDIGTGVGNAVVQPLGDHGTLSVASSGGTELDAAERNLLDVLATTAEAALDRAVRERELERTKTVVETVGDCVYQLDTEGRFVTVNDTMAKTTGYGREDLLGEHVSTVLTDESVARGERYVEELLTDDRLVATYEITLTDTDGTETPVEVNMALLTTDGELEGTVGIARDISDRKRMERQLVDRKAKIQGLHGVASQLDDCESRAEIYDVAIEAAETVLDFDGCVVDTVSGDELITEAASADLTADLEDGAPVEDCLAGRTYRTGQLLRLDDITDERAPRIEDYRSVLCAPIGDRAVFQAVSRELSAFSPTDEELAELLLSHVADALDRIAFEKRLRTERDRFAALFENVPDGVVSVSNLSAGPIVEAVNPAFERLFGYQESTLVGEPLDEFAVPTDRTDEAEILNQRGSRGKVGEAEVKRRTANGLRDFRLRVVPIEMDGSSDRAFGLYTDITERKQRQKRLEILNRVLRHDLRNGMNIIEGCTEMLADAIGEDEYVETIRNRTDELVGLAEKTRAVERVLDCDESPTGPLDASAAIDRAIDRLEDAGPDVEVTRTVPDRVYARADKYLETAIYQVLENAVEHSDRDRPTVDVTLRDRPDEDLLALSIADDGPGIPDEERALLEGEREITQLRHGSGLGLWLVNWVVTQTGGQLSFANNDPRGTVVTLEIPRADAEPIRSVSDETATGD</sequence>
<evidence type="ECO:0000256" key="2">
    <source>
        <dbReference type="ARBA" id="ARBA00022777"/>
    </source>
</evidence>
<dbReference type="InterPro" id="IPR005467">
    <property type="entry name" value="His_kinase_dom"/>
</dbReference>
<feature type="domain" description="PAS" evidence="7">
    <location>
        <begin position="148"/>
        <end position="219"/>
    </location>
</feature>
<dbReference type="Gene3D" id="3.30.565.10">
    <property type="entry name" value="Histidine kinase-like ATPase, C-terminal domain"/>
    <property type="match status" value="1"/>
</dbReference>
<evidence type="ECO:0000259" key="7">
    <source>
        <dbReference type="PROSITE" id="PS50112"/>
    </source>
</evidence>
<dbReference type="GO" id="GO:0016301">
    <property type="term" value="F:kinase activity"/>
    <property type="evidence" value="ECO:0007669"/>
    <property type="project" value="UniProtKB-KW"/>
</dbReference>
<dbReference type="Gene3D" id="3.30.450.40">
    <property type="match status" value="2"/>
</dbReference>
<dbReference type="InterPro" id="IPR000700">
    <property type="entry name" value="PAS-assoc_C"/>
</dbReference>
<dbReference type="PROSITE" id="PS50109">
    <property type="entry name" value="HIS_KIN"/>
    <property type="match status" value="1"/>
</dbReference>
<organism evidence="9 10">
    <name type="scientific">Natrinema saccharevitans</name>
    <dbReference type="NCBI Taxonomy" id="301967"/>
    <lineage>
        <taxon>Archaea</taxon>
        <taxon>Methanobacteriati</taxon>
        <taxon>Methanobacteriota</taxon>
        <taxon>Stenosarchaea group</taxon>
        <taxon>Halobacteria</taxon>
        <taxon>Halobacteriales</taxon>
        <taxon>Natrialbaceae</taxon>
        <taxon>Natrinema</taxon>
    </lineage>
</organism>
<protein>
    <submittedName>
        <fullName evidence="9">Histidine kinase</fullName>
    </submittedName>
</protein>
<dbReference type="Pfam" id="PF13426">
    <property type="entry name" value="PAS_9"/>
    <property type="match status" value="1"/>
</dbReference>
<feature type="domain" description="Histidine kinase" evidence="5">
    <location>
        <begin position="838"/>
        <end position="1044"/>
    </location>
</feature>
<evidence type="ECO:0000256" key="3">
    <source>
        <dbReference type="PROSITE-ProRule" id="PRU00169"/>
    </source>
</evidence>
<dbReference type="InterPro" id="IPR035965">
    <property type="entry name" value="PAS-like_dom_sf"/>
</dbReference>
<dbReference type="PROSITE" id="PS50112">
    <property type="entry name" value="PAS"/>
    <property type="match status" value="3"/>
</dbReference>
<dbReference type="InterPro" id="IPR000014">
    <property type="entry name" value="PAS"/>
</dbReference>
<evidence type="ECO:0000259" key="8">
    <source>
        <dbReference type="PROSITE" id="PS50113"/>
    </source>
</evidence>
<evidence type="ECO:0000259" key="6">
    <source>
        <dbReference type="PROSITE" id="PS50110"/>
    </source>
</evidence>
<dbReference type="CDD" id="cd00075">
    <property type="entry name" value="HATPase"/>
    <property type="match status" value="1"/>
</dbReference>
<dbReference type="SUPFAM" id="SSF55781">
    <property type="entry name" value="GAF domain-like"/>
    <property type="match status" value="2"/>
</dbReference>
<keyword evidence="1" id="KW-0808">Transferase</keyword>
<dbReference type="AlphaFoldDB" id="A0A1S8AZ12"/>
<gene>
    <name evidence="9" type="ORF">A6E15_12645</name>
</gene>
<keyword evidence="2 9" id="KW-0418">Kinase</keyword>
<dbReference type="InterPro" id="IPR004358">
    <property type="entry name" value="Sig_transdc_His_kin-like_C"/>
</dbReference>
<feature type="domain" description="PAS" evidence="7">
    <location>
        <begin position="427"/>
        <end position="497"/>
    </location>
</feature>
<accession>A0A1S8AZ12</accession>
<evidence type="ECO:0000313" key="10">
    <source>
        <dbReference type="Proteomes" id="UP000189370"/>
    </source>
</evidence>
<dbReference type="PANTHER" id="PTHR44757">
    <property type="entry name" value="DIGUANYLATE CYCLASE DGCP"/>
    <property type="match status" value="1"/>
</dbReference>
<dbReference type="InterPro" id="IPR001789">
    <property type="entry name" value="Sig_transdc_resp-reg_receiver"/>
</dbReference>
<dbReference type="Pfam" id="PF02518">
    <property type="entry name" value="HATPase_c"/>
    <property type="match status" value="1"/>
</dbReference>
<dbReference type="Pfam" id="PF13185">
    <property type="entry name" value="GAF_2"/>
    <property type="match status" value="2"/>
</dbReference>
<dbReference type="InterPro" id="IPR003594">
    <property type="entry name" value="HATPase_dom"/>
</dbReference>
<dbReference type="STRING" id="301967.A6E15_12645"/>
<dbReference type="Pfam" id="PF08448">
    <property type="entry name" value="PAS_4"/>
    <property type="match status" value="2"/>
</dbReference>
<dbReference type="SMART" id="SM00086">
    <property type="entry name" value="PAC"/>
    <property type="match status" value="3"/>
</dbReference>
<dbReference type="NCBIfam" id="TIGR00229">
    <property type="entry name" value="sensory_box"/>
    <property type="match status" value="3"/>
</dbReference>
<dbReference type="OrthoDB" id="327291at2157"/>
<dbReference type="Gene3D" id="3.40.50.2300">
    <property type="match status" value="1"/>
</dbReference>
<dbReference type="SUPFAM" id="SSF55785">
    <property type="entry name" value="PYP-like sensor domain (PAS domain)"/>
    <property type="match status" value="3"/>
</dbReference>
<dbReference type="InterPro" id="IPR001610">
    <property type="entry name" value="PAC"/>
</dbReference>
<feature type="compositionally biased region" description="Basic and acidic residues" evidence="4">
    <location>
        <begin position="120"/>
        <end position="137"/>
    </location>
</feature>
<feature type="domain" description="Response regulatory" evidence="6">
    <location>
        <begin position="1"/>
        <end position="119"/>
    </location>
</feature>
<dbReference type="InterPro" id="IPR011006">
    <property type="entry name" value="CheY-like_superfamily"/>
</dbReference>
<comment type="caution">
    <text evidence="9">The sequence shown here is derived from an EMBL/GenBank/DDBJ whole genome shotgun (WGS) entry which is preliminary data.</text>
</comment>
<dbReference type="InterPro" id="IPR052155">
    <property type="entry name" value="Biofilm_reg_signaling"/>
</dbReference>
<reference evidence="10" key="1">
    <citation type="submission" date="2016-04" db="EMBL/GenBank/DDBJ databases">
        <authorList>
            <person name="Chen S.-C."/>
            <person name="Lai M.-C."/>
        </authorList>
    </citation>
    <scope>NUCLEOTIDE SEQUENCE [LARGE SCALE GENOMIC DNA]</scope>
    <source>
        <strain evidence="10">AB14</strain>
    </source>
</reference>
<dbReference type="InterPro" id="IPR013656">
    <property type="entry name" value="PAS_4"/>
</dbReference>
<feature type="domain" description="PAS" evidence="7">
    <location>
        <begin position="708"/>
        <end position="781"/>
    </location>
</feature>
<proteinExistence type="predicted"/>
<dbReference type="PROSITE" id="PS50113">
    <property type="entry name" value="PAC"/>
    <property type="match status" value="1"/>
</dbReference>
<evidence type="ECO:0000259" key="5">
    <source>
        <dbReference type="PROSITE" id="PS50109"/>
    </source>
</evidence>
<dbReference type="SUPFAM" id="SSF55874">
    <property type="entry name" value="ATPase domain of HSP90 chaperone/DNA topoisomerase II/histidine kinase"/>
    <property type="match status" value="1"/>
</dbReference>
<dbReference type="GO" id="GO:0000160">
    <property type="term" value="P:phosphorelay signal transduction system"/>
    <property type="evidence" value="ECO:0007669"/>
    <property type="project" value="InterPro"/>
</dbReference>
<dbReference type="RefSeq" id="WP_076146758.1">
    <property type="nucleotide sequence ID" value="NZ_LWLN01000001.1"/>
</dbReference>